<accession>A0A9C7URD6</accession>
<organism evidence="7 8">
    <name type="scientific">Galdieria partita</name>
    <dbReference type="NCBI Taxonomy" id="83374"/>
    <lineage>
        <taxon>Eukaryota</taxon>
        <taxon>Rhodophyta</taxon>
        <taxon>Bangiophyceae</taxon>
        <taxon>Galdieriales</taxon>
        <taxon>Galdieriaceae</taxon>
        <taxon>Galdieria</taxon>
    </lineage>
</organism>
<feature type="transmembrane region" description="Helical" evidence="5">
    <location>
        <begin position="21"/>
        <end position="40"/>
    </location>
</feature>
<evidence type="ECO:0000256" key="3">
    <source>
        <dbReference type="ARBA" id="ARBA00022989"/>
    </source>
</evidence>
<feature type="transmembrane region" description="Helical" evidence="5">
    <location>
        <begin position="60"/>
        <end position="83"/>
    </location>
</feature>
<keyword evidence="3 5" id="KW-1133">Transmembrane helix</keyword>
<dbReference type="OrthoDB" id="10302811at2759"/>
<dbReference type="GO" id="GO:0016020">
    <property type="term" value="C:membrane"/>
    <property type="evidence" value="ECO:0007669"/>
    <property type="project" value="UniProtKB-SubCell"/>
</dbReference>
<dbReference type="AlphaFoldDB" id="A0A9C7URD6"/>
<evidence type="ECO:0000259" key="6">
    <source>
        <dbReference type="PROSITE" id="PS51225"/>
    </source>
</evidence>
<dbReference type="Proteomes" id="UP001061958">
    <property type="component" value="Unassembled WGS sequence"/>
</dbReference>
<evidence type="ECO:0000256" key="1">
    <source>
        <dbReference type="ARBA" id="ARBA00004141"/>
    </source>
</evidence>
<name>A0A9C7URD6_9RHOD</name>
<sequence length="172" mass="19065">MFRLYLSGKEINIDFIAILKCLLYSLEFIWAIVTFAVSSSKAKSPPGTCQFGPVSVCNFGIAWGVIGWFLTILIIVLVVLHVVKDTSFTPLKECIANGIMAVWWFIAAVVFSAKEHDHVSESTNTITAFSWMLTIFAACSSALALYQSQREKEEDFGLSAPPPPTYTEQTKI</sequence>
<dbReference type="EMBL" id="BQMJ01000037">
    <property type="protein sequence ID" value="GJQ12818.1"/>
    <property type="molecule type" value="Genomic_DNA"/>
</dbReference>
<evidence type="ECO:0000256" key="5">
    <source>
        <dbReference type="SAM" id="Phobius"/>
    </source>
</evidence>
<feature type="transmembrane region" description="Helical" evidence="5">
    <location>
        <begin position="125"/>
        <end position="146"/>
    </location>
</feature>
<keyword evidence="8" id="KW-1185">Reference proteome</keyword>
<evidence type="ECO:0000256" key="2">
    <source>
        <dbReference type="ARBA" id="ARBA00022692"/>
    </source>
</evidence>
<comment type="subcellular location">
    <subcellularLocation>
        <location evidence="1">Membrane</location>
        <topology evidence="1">Multi-pass membrane protein</topology>
    </subcellularLocation>
</comment>
<comment type="caution">
    <text evidence="7">The sequence shown here is derived from an EMBL/GenBank/DDBJ whole genome shotgun (WGS) entry which is preliminary data.</text>
</comment>
<feature type="domain" description="MARVEL" evidence="6">
    <location>
        <begin position="15"/>
        <end position="149"/>
    </location>
</feature>
<keyword evidence="4 5" id="KW-0472">Membrane</keyword>
<proteinExistence type="predicted"/>
<dbReference type="PROSITE" id="PS51225">
    <property type="entry name" value="MARVEL"/>
    <property type="match status" value="1"/>
</dbReference>
<evidence type="ECO:0000313" key="8">
    <source>
        <dbReference type="Proteomes" id="UP001061958"/>
    </source>
</evidence>
<protein>
    <recommendedName>
        <fullName evidence="6">MARVEL domain-containing protein</fullName>
    </recommendedName>
</protein>
<evidence type="ECO:0000313" key="7">
    <source>
        <dbReference type="EMBL" id="GJQ12818.1"/>
    </source>
</evidence>
<gene>
    <name evidence="7" type="ORF">GpartN1_g4609.t1</name>
</gene>
<evidence type="ECO:0000256" key="4">
    <source>
        <dbReference type="ARBA" id="ARBA00023136"/>
    </source>
</evidence>
<reference evidence="7" key="2">
    <citation type="submission" date="2022-01" db="EMBL/GenBank/DDBJ databases">
        <authorList>
            <person name="Hirooka S."/>
            <person name="Miyagishima S.Y."/>
        </authorList>
    </citation>
    <scope>NUCLEOTIDE SEQUENCE</scope>
    <source>
        <strain evidence="7">NBRC 102759</strain>
    </source>
</reference>
<dbReference type="InterPro" id="IPR008253">
    <property type="entry name" value="Marvel"/>
</dbReference>
<feature type="transmembrane region" description="Helical" evidence="5">
    <location>
        <begin position="95"/>
        <end position="113"/>
    </location>
</feature>
<keyword evidence="2 5" id="KW-0812">Transmembrane</keyword>
<reference evidence="7" key="1">
    <citation type="journal article" date="2022" name="Proc. Natl. Acad. Sci. U.S.A.">
        <title>Life cycle and functional genomics of the unicellular red alga Galdieria for elucidating algal and plant evolution and industrial use.</title>
        <authorList>
            <person name="Hirooka S."/>
            <person name="Itabashi T."/>
            <person name="Ichinose T.M."/>
            <person name="Onuma R."/>
            <person name="Fujiwara T."/>
            <person name="Yamashita S."/>
            <person name="Jong L.W."/>
            <person name="Tomita R."/>
            <person name="Iwane A.H."/>
            <person name="Miyagishima S.Y."/>
        </authorList>
    </citation>
    <scope>NUCLEOTIDE SEQUENCE</scope>
    <source>
        <strain evidence="7">NBRC 102759</strain>
    </source>
</reference>